<dbReference type="EMBL" id="JAPTMU010000004">
    <property type="protein sequence ID" value="KAJ4944438.1"/>
    <property type="molecule type" value="Genomic_DNA"/>
</dbReference>
<evidence type="ECO:0000313" key="2">
    <source>
        <dbReference type="Proteomes" id="UP001219934"/>
    </source>
</evidence>
<evidence type="ECO:0000313" key="1">
    <source>
        <dbReference type="EMBL" id="KAJ4944438.1"/>
    </source>
</evidence>
<protein>
    <submittedName>
        <fullName evidence="1">Uncharacterized protein</fullName>
    </submittedName>
</protein>
<sequence>MKVNTLKAKVVSPHCNWTPVALESHDSRHMTEASFYPCGAWEASKPRVASPQLPQPSGGKLYGCLRMKAHRNSPVPKKELCSILSVAATPKQDSLWMTMSGRWAGSPRFMSGFGNRH</sequence>
<name>A0AAD6FRM4_9TELE</name>
<dbReference type="AlphaFoldDB" id="A0AAD6FRM4"/>
<reference evidence="1" key="1">
    <citation type="submission" date="2022-11" db="EMBL/GenBank/DDBJ databases">
        <title>Chromosome-level genome of Pogonophryne albipinna.</title>
        <authorList>
            <person name="Jo E."/>
        </authorList>
    </citation>
    <scope>NUCLEOTIDE SEQUENCE</scope>
    <source>
        <strain evidence="1">SGF0006</strain>
        <tissue evidence="1">Muscle</tissue>
    </source>
</reference>
<proteinExistence type="predicted"/>
<gene>
    <name evidence="1" type="ORF">JOQ06_012982</name>
</gene>
<organism evidence="1 2">
    <name type="scientific">Pogonophryne albipinna</name>
    <dbReference type="NCBI Taxonomy" id="1090488"/>
    <lineage>
        <taxon>Eukaryota</taxon>
        <taxon>Metazoa</taxon>
        <taxon>Chordata</taxon>
        <taxon>Craniata</taxon>
        <taxon>Vertebrata</taxon>
        <taxon>Euteleostomi</taxon>
        <taxon>Actinopterygii</taxon>
        <taxon>Neopterygii</taxon>
        <taxon>Teleostei</taxon>
        <taxon>Neoteleostei</taxon>
        <taxon>Acanthomorphata</taxon>
        <taxon>Eupercaria</taxon>
        <taxon>Perciformes</taxon>
        <taxon>Notothenioidei</taxon>
        <taxon>Pogonophryne</taxon>
    </lineage>
</organism>
<dbReference type="Proteomes" id="UP001219934">
    <property type="component" value="Unassembled WGS sequence"/>
</dbReference>
<comment type="caution">
    <text evidence="1">The sequence shown here is derived from an EMBL/GenBank/DDBJ whole genome shotgun (WGS) entry which is preliminary data.</text>
</comment>
<accession>A0AAD6FRM4</accession>
<keyword evidence="2" id="KW-1185">Reference proteome</keyword>